<organism evidence="2 3">
    <name type="scientific">Bradyrhizobium erythrophlei</name>
    <dbReference type="NCBI Taxonomy" id="1437360"/>
    <lineage>
        <taxon>Bacteria</taxon>
        <taxon>Pseudomonadati</taxon>
        <taxon>Pseudomonadota</taxon>
        <taxon>Alphaproteobacteria</taxon>
        <taxon>Hyphomicrobiales</taxon>
        <taxon>Nitrobacteraceae</taxon>
        <taxon>Bradyrhizobium</taxon>
    </lineage>
</organism>
<feature type="transmembrane region" description="Helical" evidence="1">
    <location>
        <begin position="6"/>
        <end position="26"/>
    </location>
</feature>
<evidence type="ECO:0000313" key="3">
    <source>
        <dbReference type="Proteomes" id="UP000184096"/>
    </source>
</evidence>
<keyword evidence="1" id="KW-0472">Membrane</keyword>
<sequence length="225" mass="23775">MDNLWLMTAIVVVPLVAGLCLIGVLARGIYNNPNIPNGAAIVLGVAALLCVAPTIVNLTIKNGNTEISFVKEQLQTQTQQIKSDFGAQGGKLNGQIEELRRRVSALEKAGGTAATAAAAAAPSPNSNKVVVLLYTEDRKDVAVQMQTYLLQQGYSANAVYTDFTELSDASHLAAGSVAVVSADSNGTLRKEVENVLKTKFPQQMQNATDSGLAKMVGTSIQVRLF</sequence>
<evidence type="ECO:0000313" key="2">
    <source>
        <dbReference type="EMBL" id="SHN84995.1"/>
    </source>
</evidence>
<dbReference type="EMBL" id="LT670849">
    <property type="protein sequence ID" value="SHN84995.1"/>
    <property type="molecule type" value="Genomic_DNA"/>
</dbReference>
<name>A0A1M7UQ00_9BRAD</name>
<reference evidence="3" key="1">
    <citation type="submission" date="2016-11" db="EMBL/GenBank/DDBJ databases">
        <authorList>
            <person name="Varghese N."/>
            <person name="Submissions S."/>
        </authorList>
    </citation>
    <scope>NUCLEOTIDE SEQUENCE [LARGE SCALE GENOMIC DNA]</scope>
    <source>
        <strain evidence="3">GAS401</strain>
    </source>
</reference>
<accession>A0A1M7UQ00</accession>
<feature type="transmembrane region" description="Helical" evidence="1">
    <location>
        <begin position="38"/>
        <end position="60"/>
    </location>
</feature>
<dbReference type="AlphaFoldDB" id="A0A1M7UQ00"/>
<proteinExistence type="predicted"/>
<keyword evidence="1" id="KW-0812">Transmembrane</keyword>
<dbReference type="OrthoDB" id="8255880at2"/>
<keyword evidence="3" id="KW-1185">Reference proteome</keyword>
<dbReference type="RefSeq" id="WP_072823650.1">
    <property type="nucleotide sequence ID" value="NZ_LT670849.1"/>
</dbReference>
<keyword evidence="1" id="KW-1133">Transmembrane helix</keyword>
<protein>
    <submittedName>
        <fullName evidence="2">Uncharacterized protein</fullName>
    </submittedName>
</protein>
<dbReference type="Proteomes" id="UP000184096">
    <property type="component" value="Chromosome I"/>
</dbReference>
<evidence type="ECO:0000256" key="1">
    <source>
        <dbReference type="SAM" id="Phobius"/>
    </source>
</evidence>
<gene>
    <name evidence="2" type="ORF">SAMN05444170_6133</name>
</gene>